<evidence type="ECO:0000313" key="13">
    <source>
        <dbReference type="Proteomes" id="UP000050416"/>
    </source>
</evidence>
<feature type="compositionally biased region" description="Low complexity" evidence="9">
    <location>
        <begin position="181"/>
        <end position="198"/>
    </location>
</feature>
<dbReference type="Gene3D" id="2.30.30.830">
    <property type="match status" value="1"/>
</dbReference>
<evidence type="ECO:0000256" key="9">
    <source>
        <dbReference type="SAM" id="MobiDB-lite"/>
    </source>
</evidence>
<keyword evidence="7 10" id="KW-1133">Transmembrane helix</keyword>
<dbReference type="Proteomes" id="UP000050416">
    <property type="component" value="Unassembled WGS sequence"/>
</dbReference>
<name>A0A0P7ZCW5_9GAMM</name>
<dbReference type="PATRIC" id="fig|1305731.5.peg.2469"/>
<evidence type="ECO:0000256" key="1">
    <source>
        <dbReference type="ARBA" id="ARBA00004533"/>
    </source>
</evidence>
<comment type="caution">
    <text evidence="12">The sequence shown here is derived from an EMBL/GenBank/DDBJ whole genome shotgun (WGS) entry which is preliminary data.</text>
</comment>
<proteinExistence type="predicted"/>
<evidence type="ECO:0000259" key="11">
    <source>
        <dbReference type="Pfam" id="PF11356"/>
    </source>
</evidence>
<dbReference type="GO" id="GO:0015031">
    <property type="term" value="P:protein transport"/>
    <property type="evidence" value="ECO:0007669"/>
    <property type="project" value="UniProtKB-KW"/>
</dbReference>
<keyword evidence="2" id="KW-0813">Transport</keyword>
<feature type="compositionally biased region" description="Polar residues" evidence="9">
    <location>
        <begin position="170"/>
        <end position="180"/>
    </location>
</feature>
<evidence type="ECO:0000256" key="3">
    <source>
        <dbReference type="ARBA" id="ARBA00022475"/>
    </source>
</evidence>
<gene>
    <name evidence="12" type="primary">gspC</name>
    <name evidence="12" type="ORF">HLUCCX14_02810</name>
</gene>
<dbReference type="AlphaFoldDB" id="A0A0P7ZCW5"/>
<dbReference type="Pfam" id="PF11356">
    <property type="entry name" value="T2SSC"/>
    <property type="match status" value="1"/>
</dbReference>
<evidence type="ECO:0000256" key="5">
    <source>
        <dbReference type="ARBA" id="ARBA00022692"/>
    </source>
</evidence>
<evidence type="ECO:0000313" key="12">
    <source>
        <dbReference type="EMBL" id="KPQ30027.1"/>
    </source>
</evidence>
<evidence type="ECO:0000256" key="6">
    <source>
        <dbReference type="ARBA" id="ARBA00022927"/>
    </source>
</evidence>
<feature type="domain" description="Type II secretion system protein GspC N-terminal" evidence="11">
    <location>
        <begin position="12"/>
        <end position="153"/>
    </location>
</feature>
<accession>A0A0P7ZCW5</accession>
<keyword evidence="4" id="KW-0997">Cell inner membrane</keyword>
<protein>
    <submittedName>
        <fullName evidence="12">General secretion pathway protein C</fullName>
    </submittedName>
</protein>
<sequence length="222" mass="24341">MYALDKRIPPLLALVAVIAMLGLTGWQGYQFWQTETERTLPRVQVAGTEASDARQTVPNVQLASLTVFGTAAASNGTPELDTENLPETNLRLFLRGVLAADGEFPGSALIEDDKGKTEAYLVGNELPGSAKLRTVFPNRIIIERAGKLENLYFPELDDRSGVALASSTAAESLDQQIQERQTAQPTQQTSSSSTPSSAGDQQRREEIRQRLEQLRQRLQNSN</sequence>
<keyword evidence="6" id="KW-0653">Protein transport</keyword>
<comment type="subcellular location">
    <subcellularLocation>
        <location evidence="1">Cell inner membrane</location>
    </subcellularLocation>
</comment>
<feature type="transmembrane region" description="Helical" evidence="10">
    <location>
        <begin position="12"/>
        <end position="32"/>
    </location>
</feature>
<organism evidence="12 13">
    <name type="scientific">Marinobacter excellens HL-55</name>
    <dbReference type="NCBI Taxonomy" id="1305731"/>
    <lineage>
        <taxon>Bacteria</taxon>
        <taxon>Pseudomonadati</taxon>
        <taxon>Pseudomonadota</taxon>
        <taxon>Gammaproteobacteria</taxon>
        <taxon>Pseudomonadales</taxon>
        <taxon>Marinobacteraceae</taxon>
        <taxon>Marinobacter</taxon>
    </lineage>
</organism>
<evidence type="ECO:0000256" key="2">
    <source>
        <dbReference type="ARBA" id="ARBA00022448"/>
    </source>
</evidence>
<keyword evidence="8 10" id="KW-0472">Membrane</keyword>
<evidence type="ECO:0000256" key="7">
    <source>
        <dbReference type="ARBA" id="ARBA00022989"/>
    </source>
</evidence>
<reference evidence="12 13" key="1">
    <citation type="submission" date="2015-09" db="EMBL/GenBank/DDBJ databases">
        <title>Identification and resolution of microdiversity through metagenomic sequencing of parallel consortia.</title>
        <authorList>
            <person name="Nelson W.C."/>
            <person name="Romine M.F."/>
            <person name="Lindemann S.R."/>
        </authorList>
    </citation>
    <scope>NUCLEOTIDE SEQUENCE [LARGE SCALE GENOMIC DNA]</scope>
    <source>
        <strain evidence="12">HL-55</strain>
    </source>
</reference>
<dbReference type="OrthoDB" id="5574088at2"/>
<dbReference type="STRING" id="1305731.GCA_000934705_01152"/>
<keyword evidence="3" id="KW-1003">Cell membrane</keyword>
<dbReference type="GO" id="GO:0005886">
    <property type="term" value="C:plasma membrane"/>
    <property type="evidence" value="ECO:0007669"/>
    <property type="project" value="UniProtKB-SubCell"/>
</dbReference>
<evidence type="ECO:0000256" key="4">
    <source>
        <dbReference type="ARBA" id="ARBA00022519"/>
    </source>
</evidence>
<evidence type="ECO:0000256" key="10">
    <source>
        <dbReference type="SAM" id="Phobius"/>
    </source>
</evidence>
<evidence type="ECO:0000256" key="8">
    <source>
        <dbReference type="ARBA" id="ARBA00023136"/>
    </source>
</evidence>
<dbReference type="InterPro" id="IPR024961">
    <property type="entry name" value="T2SS_GspC_N"/>
</dbReference>
<feature type="region of interest" description="Disordered" evidence="9">
    <location>
        <begin position="170"/>
        <end position="209"/>
    </location>
</feature>
<dbReference type="EMBL" id="LJZQ01000003">
    <property type="protein sequence ID" value="KPQ30027.1"/>
    <property type="molecule type" value="Genomic_DNA"/>
</dbReference>
<keyword evidence="5 10" id="KW-0812">Transmembrane</keyword>